<evidence type="ECO:0000259" key="10">
    <source>
        <dbReference type="PROSITE" id="PS50102"/>
    </source>
</evidence>
<evidence type="ECO:0000313" key="12">
    <source>
        <dbReference type="Proteomes" id="UP000283210"/>
    </source>
</evidence>
<reference evidence="11 12" key="1">
    <citation type="submission" date="2018-11" db="EMBL/GenBank/DDBJ databases">
        <authorList>
            <person name="Lopez-Roques C."/>
            <person name="Donnadieu C."/>
            <person name="Bouchez O."/>
            <person name="Klopp C."/>
            <person name="Cabau C."/>
            <person name="Zahm M."/>
        </authorList>
    </citation>
    <scope>NUCLEOTIDE SEQUENCE [LARGE SCALE GENOMIC DNA]</scope>
    <source>
        <strain evidence="11">RS831</strain>
        <tissue evidence="11">Whole body</tissue>
    </source>
</reference>
<evidence type="ECO:0000256" key="3">
    <source>
        <dbReference type="ARBA" id="ARBA00022884"/>
    </source>
</evidence>
<gene>
    <name evidence="11" type="ORF">OJAV_G00002030</name>
</gene>
<dbReference type="GO" id="GO:0003723">
    <property type="term" value="F:RNA binding"/>
    <property type="evidence" value="ECO:0007669"/>
    <property type="project" value="UniProtKB-UniRule"/>
</dbReference>
<evidence type="ECO:0000256" key="2">
    <source>
        <dbReference type="ARBA" id="ARBA00022553"/>
    </source>
</evidence>
<dbReference type="Gene3D" id="3.30.70.330">
    <property type="match status" value="1"/>
</dbReference>
<dbReference type="PANTHER" id="PTHR15528">
    <property type="entry name" value="PEROXISOME PROLIFERATOR ACTIVATED RECEPTOR GAMMA COACTIVATOR 1 PGC-1 -RELATED"/>
    <property type="match status" value="1"/>
</dbReference>
<keyword evidence="5" id="KW-0010">Activator</keyword>
<accession>A0A3S2UQ30</accession>
<dbReference type="SMART" id="SM00360">
    <property type="entry name" value="RRM"/>
    <property type="match status" value="1"/>
</dbReference>
<evidence type="ECO:0000256" key="8">
    <source>
        <dbReference type="PROSITE-ProRule" id="PRU00176"/>
    </source>
</evidence>
<evidence type="ECO:0000256" key="7">
    <source>
        <dbReference type="ARBA" id="ARBA00023242"/>
    </source>
</evidence>
<dbReference type="AlphaFoldDB" id="A0A3S2UQ30"/>
<comment type="subcellular location">
    <subcellularLocation>
        <location evidence="1">Nucleus</location>
    </subcellularLocation>
</comment>
<name>A0A3S2UQ30_ORYJA</name>
<dbReference type="InterPro" id="IPR000504">
    <property type="entry name" value="RRM_dom"/>
</dbReference>
<feature type="compositionally biased region" description="Pro residues" evidence="9">
    <location>
        <begin position="62"/>
        <end position="88"/>
    </location>
</feature>
<dbReference type="InterPro" id="IPR034605">
    <property type="entry name" value="PGC-1"/>
</dbReference>
<proteinExistence type="predicted"/>
<keyword evidence="7" id="KW-0539">Nucleus</keyword>
<dbReference type="EMBL" id="CM012437">
    <property type="protein sequence ID" value="RVE75758.1"/>
    <property type="molecule type" value="Genomic_DNA"/>
</dbReference>
<dbReference type="GO" id="GO:0003712">
    <property type="term" value="F:transcription coregulator activity"/>
    <property type="evidence" value="ECO:0007669"/>
    <property type="project" value="InterPro"/>
</dbReference>
<evidence type="ECO:0000256" key="1">
    <source>
        <dbReference type="ARBA" id="ARBA00004123"/>
    </source>
</evidence>
<dbReference type="PANTHER" id="PTHR15528:SF5">
    <property type="entry name" value="PEROXISOME PROLIFERATOR-ACTIVATED RECEPTOR GAMMA COACTIVATOR-RELATED PROTEIN 1"/>
    <property type="match status" value="1"/>
</dbReference>
<dbReference type="Pfam" id="PF00076">
    <property type="entry name" value="RRM_1"/>
    <property type="match status" value="1"/>
</dbReference>
<dbReference type="Proteomes" id="UP000283210">
    <property type="component" value="Chromosome 1"/>
</dbReference>
<evidence type="ECO:0000256" key="6">
    <source>
        <dbReference type="ARBA" id="ARBA00023163"/>
    </source>
</evidence>
<evidence type="ECO:0000256" key="9">
    <source>
        <dbReference type="SAM" id="MobiDB-lite"/>
    </source>
</evidence>
<keyword evidence="4" id="KW-0805">Transcription regulation</keyword>
<dbReference type="GO" id="GO:0005634">
    <property type="term" value="C:nucleus"/>
    <property type="evidence" value="ECO:0007669"/>
    <property type="project" value="UniProtKB-SubCell"/>
</dbReference>
<keyword evidence="2" id="KW-0597">Phosphoprotein</keyword>
<evidence type="ECO:0000256" key="5">
    <source>
        <dbReference type="ARBA" id="ARBA00023159"/>
    </source>
</evidence>
<dbReference type="SUPFAM" id="SSF54928">
    <property type="entry name" value="RNA-binding domain, RBD"/>
    <property type="match status" value="1"/>
</dbReference>
<keyword evidence="3 8" id="KW-0694">RNA-binding</keyword>
<dbReference type="OrthoDB" id="10047851at2759"/>
<dbReference type="GO" id="GO:0045944">
    <property type="term" value="P:positive regulation of transcription by RNA polymerase II"/>
    <property type="evidence" value="ECO:0007669"/>
    <property type="project" value="TreeGrafter"/>
</dbReference>
<dbReference type="PROSITE" id="PS50102">
    <property type="entry name" value="RRM"/>
    <property type="match status" value="1"/>
</dbReference>
<reference evidence="11 12" key="2">
    <citation type="submission" date="2019-01" db="EMBL/GenBank/DDBJ databases">
        <title>A chromosome length genome reference of the Java medaka (oryzias javanicus).</title>
        <authorList>
            <person name="Herpin A."/>
            <person name="Takehana Y."/>
            <person name="Naruse K."/>
            <person name="Ansai S."/>
            <person name="Kawaguchi M."/>
        </authorList>
    </citation>
    <scope>NUCLEOTIDE SEQUENCE [LARGE SCALE GENOMIC DNA]</scope>
    <source>
        <strain evidence="11">RS831</strain>
        <tissue evidence="11">Whole body</tissue>
    </source>
</reference>
<protein>
    <recommendedName>
        <fullName evidence="10">RRM domain-containing protein</fullName>
    </recommendedName>
</protein>
<feature type="compositionally biased region" description="Basic and acidic residues" evidence="9">
    <location>
        <begin position="24"/>
        <end position="33"/>
    </location>
</feature>
<sequence length="247" mass="27549">MLGSEPPNEQWEVHSSRGRGRTHLAADKHEEHMTLPPCLLKEPGSTADISNRITGRSAPGPDISPGPDHGPGPGPVPCPGPGPGPVLPSPQICQWRRRDTCSSREAQRLRGELDTRIQKLRAIDERRVVYVGRIRRSMTPGELKERFSQFGEVESVSLHFRERGDHYGFVTFYNTEDAFAAIDNGSKIRRPDELPFDICFGGRRQFCSSDYADLDASRDADPSPSRDQFEDLDFDALLKQAQGGLQR</sequence>
<feature type="region of interest" description="Disordered" evidence="9">
    <location>
        <begin position="1"/>
        <end position="90"/>
    </location>
</feature>
<feature type="domain" description="RRM" evidence="10">
    <location>
        <begin position="127"/>
        <end position="204"/>
    </location>
</feature>
<organism evidence="11 12">
    <name type="scientific">Oryzias javanicus</name>
    <name type="common">Javanese ricefish</name>
    <name type="synonym">Aplocheilus javanicus</name>
    <dbReference type="NCBI Taxonomy" id="123683"/>
    <lineage>
        <taxon>Eukaryota</taxon>
        <taxon>Metazoa</taxon>
        <taxon>Chordata</taxon>
        <taxon>Craniata</taxon>
        <taxon>Vertebrata</taxon>
        <taxon>Euteleostomi</taxon>
        <taxon>Actinopterygii</taxon>
        <taxon>Neopterygii</taxon>
        <taxon>Teleostei</taxon>
        <taxon>Neoteleostei</taxon>
        <taxon>Acanthomorphata</taxon>
        <taxon>Ovalentaria</taxon>
        <taxon>Atherinomorphae</taxon>
        <taxon>Beloniformes</taxon>
        <taxon>Adrianichthyidae</taxon>
        <taxon>Oryziinae</taxon>
        <taxon>Oryzias</taxon>
    </lineage>
</organism>
<dbReference type="InterPro" id="IPR035979">
    <property type="entry name" value="RBD_domain_sf"/>
</dbReference>
<evidence type="ECO:0000256" key="4">
    <source>
        <dbReference type="ARBA" id="ARBA00023015"/>
    </source>
</evidence>
<keyword evidence="12" id="KW-1185">Reference proteome</keyword>
<evidence type="ECO:0000313" key="11">
    <source>
        <dbReference type="EMBL" id="RVE75758.1"/>
    </source>
</evidence>
<dbReference type="InterPro" id="IPR012677">
    <property type="entry name" value="Nucleotide-bd_a/b_plait_sf"/>
</dbReference>
<keyword evidence="6" id="KW-0804">Transcription</keyword>